<dbReference type="Pfam" id="PF00565">
    <property type="entry name" value="SNase"/>
    <property type="match status" value="5"/>
</dbReference>
<dbReference type="SUPFAM" id="SSF63748">
    <property type="entry name" value="Tudor/PWWP/MBT"/>
    <property type="match status" value="1"/>
</dbReference>
<dbReference type="Proteomes" id="UP000038009">
    <property type="component" value="Unassembled WGS sequence"/>
</dbReference>
<feature type="domain" description="Tudor" evidence="6">
    <location>
        <begin position="762"/>
        <end position="821"/>
    </location>
</feature>
<evidence type="ECO:0000259" key="7">
    <source>
        <dbReference type="PROSITE" id="PS50830"/>
    </source>
</evidence>
<dbReference type="FunFam" id="2.40.50.90:FF:000062">
    <property type="entry name" value="Tudor domain containing protein"/>
    <property type="match status" value="1"/>
</dbReference>
<dbReference type="PROSITE" id="PS50830">
    <property type="entry name" value="TNASE_3"/>
    <property type="match status" value="4"/>
</dbReference>
<dbReference type="Gene3D" id="2.30.30.140">
    <property type="match status" value="1"/>
</dbReference>
<dbReference type="SUPFAM" id="SSF50199">
    <property type="entry name" value="Staphylococcal nuclease"/>
    <property type="match status" value="5"/>
</dbReference>
<dbReference type="SMART" id="SM00318">
    <property type="entry name" value="SNc"/>
    <property type="match status" value="4"/>
</dbReference>
<dbReference type="GO" id="GO:0031047">
    <property type="term" value="P:regulatory ncRNA-mediated gene silencing"/>
    <property type="evidence" value="ECO:0007669"/>
    <property type="project" value="UniProtKB-UniRule"/>
</dbReference>
<keyword evidence="9" id="KW-1185">Reference proteome</keyword>
<evidence type="ECO:0000256" key="5">
    <source>
        <dbReference type="SAM" id="MobiDB-lite"/>
    </source>
</evidence>
<protein>
    <submittedName>
        <fullName evidence="8">Uncharacterized protein</fullName>
    </submittedName>
</protein>
<feature type="domain" description="TNase-like" evidence="7">
    <location>
        <begin position="1"/>
        <end position="143"/>
    </location>
</feature>
<dbReference type="OMA" id="ARCADHH"/>
<reference evidence="8 9" key="1">
    <citation type="journal article" date="2015" name="PLoS Pathog.">
        <title>Leptomonas seymouri: Adaptations to the Dixenous Life Cycle Analyzed by Genome Sequencing, Transcriptome Profiling and Co-infection with Leishmania donovani.</title>
        <authorList>
            <person name="Kraeva N."/>
            <person name="Butenko A."/>
            <person name="Hlavacova J."/>
            <person name="Kostygov A."/>
            <person name="Myskova J."/>
            <person name="Grybchuk D."/>
            <person name="Lestinova T."/>
            <person name="Votypka J."/>
            <person name="Volf P."/>
            <person name="Opperdoes F."/>
            <person name="Flegontov P."/>
            <person name="Lukes J."/>
            <person name="Yurchenko V."/>
        </authorList>
    </citation>
    <scope>NUCLEOTIDE SEQUENCE [LARGE SCALE GENOMIC DNA]</scope>
    <source>
        <strain evidence="8 9">ATCC 30220</strain>
    </source>
</reference>
<evidence type="ECO:0000256" key="4">
    <source>
        <dbReference type="PIRNR" id="PIRNR017179"/>
    </source>
</evidence>
<accession>A0A0N1IMX5</accession>
<evidence type="ECO:0000256" key="1">
    <source>
        <dbReference type="ARBA" id="ARBA00004496"/>
    </source>
</evidence>
<dbReference type="EMBL" id="LJSK01000001">
    <property type="protein sequence ID" value="KPI90871.1"/>
    <property type="molecule type" value="Genomic_DNA"/>
</dbReference>
<feature type="compositionally biased region" description="Low complexity" evidence="5">
    <location>
        <begin position="318"/>
        <end position="331"/>
    </location>
</feature>
<keyword evidence="2 4" id="KW-0963">Cytoplasm</keyword>
<dbReference type="PANTHER" id="PTHR12302">
    <property type="entry name" value="EBNA2 BINDING PROTEIN P100"/>
    <property type="match status" value="1"/>
</dbReference>
<dbReference type="GO" id="GO:0005829">
    <property type="term" value="C:cytosol"/>
    <property type="evidence" value="ECO:0007669"/>
    <property type="project" value="UniProtKB-UniRule"/>
</dbReference>
<sequence>MSYIVFAVENADRLILMGPPVADQPTFKTITLSWIQAPKLARRMVTAGFTPEEPYAYEAAELIRSTFIGKQVQFVEDYYIEALQRSAGRIMDAKGHEASGMLLKEGLATLPDRMPPRMEKELYDIYSQMSAAARAAKKGLFSSDAAKHVRQMVSYTPEVLAEKIGAIKGKTLLSRIEKVVSPTLVIISVKELGDTQFAAHLTGVTSKENEDEAVNTQAKFLLERLLLNRNVNVHYDGLDSYNNVMVSIVSPKGSFQKELLSNGYVKIQNATLTLSNRIDELTAAEATAKAQRLGCWKNYVEPVAETPEAAAEGEEEAAAAAGAEGEVAVGPDGAQKGQVATSNPAPKPVGLPTTLPGGAPGPAYTGPVELVGTLVQVVFGDTIVVRDDATGQLIRVSLAGVRSSKNIDRDQDGNSPETRLTYHDYSWEAKEFLRRRYIGAKVVVLVEYARVMPETKEIRPAATVEIKDTGVNIGVALLEAGYATFFLGKNDKCSKSSELCAAEDIAKEECRGVHSGAPEVPTKVLELSHLGETRSRYYLSFLQRGMQGNRPPLLKCVVDLVLGPSSLRVYIPKENFQIPVKVAGIMTPSVAFNSNEKADPFAQEAKEFTIGIAQQRNATIQVFTSDRAGNFISAVVLEDGTNLSVALVAEGYATVANADRLPFAQQLIEVESEARAAKKHIWSPEGGIPQRAVKMEQERAAANPYATTRVLDKSATFAPYMITEVADDGLSVYLQGYDAELDNKKGTIQDLINRTVAGAEYTPKKGERVIAQYSGDKTWCRAQVLKAPRDGKVEVQFIDFGNTESVPLKSVRAVPRGPEYAVVRDSPAFAKLARLAYLKGADPNEVFAGMAYAAVEEYADAEVLARAVYRDGAGQTYYSVTASEDGPSLSEILLQRGLALLDRRAADADPKEYRRHEAAQEIARKEHKNLWQYGDVDDGELDG</sequence>
<evidence type="ECO:0000313" key="8">
    <source>
        <dbReference type="EMBL" id="KPI90871.1"/>
    </source>
</evidence>
<dbReference type="PIRSF" id="PIRSF017179">
    <property type="entry name" value="RISC-Tudor-SN"/>
    <property type="match status" value="1"/>
</dbReference>
<dbReference type="GO" id="GO:0006402">
    <property type="term" value="P:mRNA catabolic process"/>
    <property type="evidence" value="ECO:0007669"/>
    <property type="project" value="UniProtKB-UniRule"/>
</dbReference>
<dbReference type="InterPro" id="IPR035437">
    <property type="entry name" value="SNase_OB-fold_sf"/>
</dbReference>
<dbReference type="VEuPathDB" id="TriTrypDB:Lsey_0001_1040"/>
<comment type="caution">
    <text evidence="8">The sequence shown here is derived from an EMBL/GenBank/DDBJ whole genome shotgun (WGS) entry which is preliminary data.</text>
</comment>
<name>A0A0N1IMX5_LEPSE</name>
<comment type="subcellular location">
    <subcellularLocation>
        <location evidence="1 4">Cytoplasm</location>
    </subcellularLocation>
</comment>
<dbReference type="SMART" id="SM00333">
    <property type="entry name" value="TUDOR"/>
    <property type="match status" value="1"/>
</dbReference>
<dbReference type="InterPro" id="IPR016071">
    <property type="entry name" value="Staphylococal_nuclease_OB-fold"/>
</dbReference>
<dbReference type="GO" id="GO:0031332">
    <property type="term" value="C:RNAi effector complex"/>
    <property type="evidence" value="ECO:0007669"/>
    <property type="project" value="InterPro"/>
</dbReference>
<dbReference type="InterPro" id="IPR002999">
    <property type="entry name" value="Tudor"/>
</dbReference>
<dbReference type="FunFam" id="2.30.30.140:FF:000018">
    <property type="entry name" value="Serine/threonine-protein kinase 31"/>
    <property type="match status" value="1"/>
</dbReference>
<evidence type="ECO:0000256" key="2">
    <source>
        <dbReference type="ARBA" id="ARBA00022490"/>
    </source>
</evidence>
<dbReference type="OrthoDB" id="10023235at2759"/>
<feature type="domain" description="TNase-like" evidence="7">
    <location>
        <begin position="170"/>
        <end position="298"/>
    </location>
</feature>
<proteinExistence type="predicted"/>
<feature type="domain" description="TNase-like" evidence="7">
    <location>
        <begin position="368"/>
        <end position="516"/>
    </location>
</feature>
<gene>
    <name evidence="8" type="ORF">ABL78_0104</name>
</gene>
<dbReference type="Pfam" id="PF00567">
    <property type="entry name" value="TUDOR"/>
    <property type="match status" value="1"/>
</dbReference>
<dbReference type="GO" id="GO:0005634">
    <property type="term" value="C:nucleus"/>
    <property type="evidence" value="ECO:0007669"/>
    <property type="project" value="TreeGrafter"/>
</dbReference>
<feature type="domain" description="TNase-like" evidence="7">
    <location>
        <begin position="552"/>
        <end position="684"/>
    </location>
</feature>
<evidence type="ECO:0000259" key="6">
    <source>
        <dbReference type="PROSITE" id="PS50304"/>
    </source>
</evidence>
<keyword evidence="3" id="KW-0677">Repeat</keyword>
<dbReference type="AlphaFoldDB" id="A0A0N1IMX5"/>
<dbReference type="InterPro" id="IPR016685">
    <property type="entry name" value="Silence_cplx_Nase-comp_TudorSN"/>
</dbReference>
<dbReference type="GO" id="GO:0004518">
    <property type="term" value="F:nuclease activity"/>
    <property type="evidence" value="ECO:0007669"/>
    <property type="project" value="TreeGrafter"/>
</dbReference>
<dbReference type="PANTHER" id="PTHR12302:SF2">
    <property type="entry name" value="STAPHYLOCOCCAL NUCLEASE DOMAIN-CONTAINING PROTEIN 1"/>
    <property type="match status" value="1"/>
</dbReference>
<organism evidence="8 9">
    <name type="scientific">Leptomonas seymouri</name>
    <dbReference type="NCBI Taxonomy" id="5684"/>
    <lineage>
        <taxon>Eukaryota</taxon>
        <taxon>Discoba</taxon>
        <taxon>Euglenozoa</taxon>
        <taxon>Kinetoplastea</taxon>
        <taxon>Metakinetoplastina</taxon>
        <taxon>Trypanosomatida</taxon>
        <taxon>Trypanosomatidae</taxon>
        <taxon>Leishmaniinae</taxon>
        <taxon>Leptomonas</taxon>
    </lineage>
</organism>
<evidence type="ECO:0000313" key="9">
    <source>
        <dbReference type="Proteomes" id="UP000038009"/>
    </source>
</evidence>
<feature type="region of interest" description="Disordered" evidence="5">
    <location>
        <begin position="306"/>
        <end position="356"/>
    </location>
</feature>
<evidence type="ECO:0000256" key="3">
    <source>
        <dbReference type="ARBA" id="ARBA00022737"/>
    </source>
</evidence>
<dbReference type="PROSITE" id="PS50304">
    <property type="entry name" value="TUDOR"/>
    <property type="match status" value="1"/>
</dbReference>
<dbReference type="Gene3D" id="2.40.50.90">
    <property type="match status" value="5"/>
</dbReference>
<dbReference type="GO" id="GO:0003723">
    <property type="term" value="F:RNA binding"/>
    <property type="evidence" value="ECO:0007669"/>
    <property type="project" value="UniProtKB-UniRule"/>
</dbReference>